<dbReference type="InterPro" id="IPR008271">
    <property type="entry name" value="Ser/Thr_kinase_AS"/>
</dbReference>
<dbReference type="Gene3D" id="3.30.200.20">
    <property type="entry name" value="Phosphorylase Kinase, domain 1"/>
    <property type="match status" value="1"/>
</dbReference>
<keyword evidence="4 6" id="KW-0067">ATP-binding</keyword>
<dbReference type="Proteomes" id="UP000663877">
    <property type="component" value="Unassembled WGS sequence"/>
</dbReference>
<evidence type="ECO:0000256" key="3">
    <source>
        <dbReference type="ARBA" id="ARBA00022777"/>
    </source>
</evidence>
<feature type="region of interest" description="Disordered" evidence="7">
    <location>
        <begin position="81"/>
        <end position="111"/>
    </location>
</feature>
<dbReference type="GO" id="GO:0004713">
    <property type="term" value="F:protein tyrosine kinase activity"/>
    <property type="evidence" value="ECO:0007669"/>
    <property type="project" value="TreeGrafter"/>
</dbReference>
<dbReference type="PROSITE" id="PS50011">
    <property type="entry name" value="PROTEIN_KINASE_DOM"/>
    <property type="match status" value="1"/>
</dbReference>
<dbReference type="AlphaFoldDB" id="A0A816DXV0"/>
<dbReference type="Gene3D" id="1.10.510.10">
    <property type="entry name" value="Transferase(Phosphotransferase) domain 1"/>
    <property type="match status" value="1"/>
</dbReference>
<keyword evidence="3" id="KW-0418">Kinase</keyword>
<dbReference type="Proteomes" id="UP000663832">
    <property type="component" value="Unassembled WGS sequence"/>
</dbReference>
<dbReference type="EMBL" id="CAJNOI010002630">
    <property type="protein sequence ID" value="CAF1485064.1"/>
    <property type="molecule type" value="Genomic_DNA"/>
</dbReference>
<dbReference type="InterPro" id="IPR017441">
    <property type="entry name" value="Protein_kinase_ATP_BS"/>
</dbReference>
<evidence type="ECO:0000256" key="1">
    <source>
        <dbReference type="ARBA" id="ARBA00022679"/>
    </source>
</evidence>
<evidence type="ECO:0000313" key="11">
    <source>
        <dbReference type="Proteomes" id="UP000663832"/>
    </source>
</evidence>
<feature type="compositionally biased region" description="Low complexity" evidence="7">
    <location>
        <begin position="20"/>
        <end position="35"/>
    </location>
</feature>
<evidence type="ECO:0000256" key="4">
    <source>
        <dbReference type="ARBA" id="ARBA00022840"/>
    </source>
</evidence>
<feature type="compositionally biased region" description="Basic residues" evidence="7">
    <location>
        <begin position="82"/>
        <end position="91"/>
    </location>
</feature>
<evidence type="ECO:0000256" key="5">
    <source>
        <dbReference type="ARBA" id="ARBA00037982"/>
    </source>
</evidence>
<feature type="region of interest" description="Disordered" evidence="7">
    <location>
        <begin position="1"/>
        <end position="35"/>
    </location>
</feature>
<evidence type="ECO:0000313" key="10">
    <source>
        <dbReference type="EMBL" id="CAF1639662.1"/>
    </source>
</evidence>
<organism evidence="10 11">
    <name type="scientific">Adineta steineri</name>
    <dbReference type="NCBI Taxonomy" id="433720"/>
    <lineage>
        <taxon>Eukaryota</taxon>
        <taxon>Metazoa</taxon>
        <taxon>Spiralia</taxon>
        <taxon>Gnathifera</taxon>
        <taxon>Rotifera</taxon>
        <taxon>Eurotatoria</taxon>
        <taxon>Bdelloidea</taxon>
        <taxon>Adinetida</taxon>
        <taxon>Adinetidae</taxon>
        <taxon>Adineta</taxon>
    </lineage>
</organism>
<proteinExistence type="inferred from homology"/>
<dbReference type="GO" id="GO:0005737">
    <property type="term" value="C:cytoplasm"/>
    <property type="evidence" value="ECO:0007669"/>
    <property type="project" value="TreeGrafter"/>
</dbReference>
<dbReference type="EMBL" id="CAJNOM010002949">
    <property type="protein sequence ID" value="CAF1639662.1"/>
    <property type="molecule type" value="Genomic_DNA"/>
</dbReference>
<name>A0A816DXV0_9BILA</name>
<dbReference type="PANTHER" id="PTHR11042:SF185">
    <property type="entry name" value="WEE1-LIKE PROTEIN KINASE"/>
    <property type="match status" value="1"/>
</dbReference>
<protein>
    <recommendedName>
        <fullName evidence="8">Protein kinase domain-containing protein</fullName>
    </recommendedName>
</protein>
<dbReference type="OrthoDB" id="5337378at2759"/>
<dbReference type="SUPFAM" id="SSF56112">
    <property type="entry name" value="Protein kinase-like (PK-like)"/>
    <property type="match status" value="1"/>
</dbReference>
<keyword evidence="2 6" id="KW-0547">Nucleotide-binding</keyword>
<dbReference type="Pfam" id="PF00069">
    <property type="entry name" value="Pkinase"/>
    <property type="match status" value="1"/>
</dbReference>
<sequence>MPLLPSPIPPPVFDSDESDVASQQSTDSSSYLSSQFTQHTRLSYSPKYILNQQLSIHFDDSLSNQDDSSLNFDSILSTKPIYKNKKRKRSHDKSEEKSLHTPNQSPYTRRKNLSYVQENTFQSPKIQRRSRQCDESIHIPTTTTFSNLININPFVKHRYHTRLVAKRQSLISLSIQRFEQEFHHDSFLGHGEFSHVYLCTNRLDGLNYAIKTSKQSIIGTSYEQIAWREICAYAILTSHENLVRYYSAWIELDGRFFIQLEYCNGGSLEDLIEKNRQINEQELVNILHQLSDVLSFLHGKDLAHLDIKPSNIMICQYSENNIRYKLTDLGHISQISSCTIDEDGDSRYLALESLQKSHTKKIQLDKCDIFSLGLTLYVCATNYNLPKQGNEWQQLRLNITQYLHSITHCSKQFNDLLLERMCNIDPNQRPSAYDLLLDPTVNPIEPTSRESLRHSLKQEREKNLLLNKKLLDHYLFSNSYDVQMLPNDIQFQQGFLSPLQSILVPQEQNVSTPNNHSRILLINSPNTPMCCTNMNNQTLISPGHCGSFAMKQIKLTGSNMFRHYSSII</sequence>
<gene>
    <name evidence="9" type="ORF">BJG266_LOCUS42285</name>
    <name evidence="10" type="ORF">QVE165_LOCUS59148</name>
</gene>
<dbReference type="SMART" id="SM00220">
    <property type="entry name" value="S_TKc"/>
    <property type="match status" value="1"/>
</dbReference>
<reference evidence="10" key="1">
    <citation type="submission" date="2021-02" db="EMBL/GenBank/DDBJ databases">
        <authorList>
            <person name="Nowell W R."/>
        </authorList>
    </citation>
    <scope>NUCLEOTIDE SEQUENCE</scope>
</reference>
<evidence type="ECO:0000256" key="6">
    <source>
        <dbReference type="PROSITE-ProRule" id="PRU10141"/>
    </source>
</evidence>
<feature type="binding site" evidence="6">
    <location>
        <position position="211"/>
    </location>
    <ligand>
        <name>ATP</name>
        <dbReference type="ChEBI" id="CHEBI:30616"/>
    </ligand>
</feature>
<feature type="domain" description="Protein kinase" evidence="8">
    <location>
        <begin position="182"/>
        <end position="441"/>
    </location>
</feature>
<evidence type="ECO:0000259" key="8">
    <source>
        <dbReference type="PROSITE" id="PS50011"/>
    </source>
</evidence>
<dbReference type="GO" id="GO:0005524">
    <property type="term" value="F:ATP binding"/>
    <property type="evidence" value="ECO:0007669"/>
    <property type="project" value="UniProtKB-UniRule"/>
</dbReference>
<dbReference type="InterPro" id="IPR050339">
    <property type="entry name" value="CC_SR_Kinase"/>
</dbReference>
<evidence type="ECO:0000313" key="9">
    <source>
        <dbReference type="EMBL" id="CAF1485064.1"/>
    </source>
</evidence>
<keyword evidence="11" id="KW-1185">Reference proteome</keyword>
<dbReference type="InterPro" id="IPR011009">
    <property type="entry name" value="Kinase-like_dom_sf"/>
</dbReference>
<dbReference type="PROSITE" id="PS00108">
    <property type="entry name" value="PROTEIN_KINASE_ST"/>
    <property type="match status" value="1"/>
</dbReference>
<dbReference type="GO" id="GO:0005634">
    <property type="term" value="C:nucleus"/>
    <property type="evidence" value="ECO:0007669"/>
    <property type="project" value="TreeGrafter"/>
</dbReference>
<comment type="similarity">
    <text evidence="5">Belongs to the protein kinase superfamily. Ser/Thr protein kinase family. GCN2 subfamily.</text>
</comment>
<evidence type="ECO:0000256" key="7">
    <source>
        <dbReference type="SAM" id="MobiDB-lite"/>
    </source>
</evidence>
<keyword evidence="1" id="KW-0808">Transferase</keyword>
<evidence type="ECO:0000256" key="2">
    <source>
        <dbReference type="ARBA" id="ARBA00022741"/>
    </source>
</evidence>
<dbReference type="InterPro" id="IPR000719">
    <property type="entry name" value="Prot_kinase_dom"/>
</dbReference>
<dbReference type="PANTHER" id="PTHR11042">
    <property type="entry name" value="EUKARYOTIC TRANSLATION INITIATION FACTOR 2-ALPHA KINASE EIF2-ALPHA KINASE -RELATED"/>
    <property type="match status" value="1"/>
</dbReference>
<feature type="compositionally biased region" description="Pro residues" evidence="7">
    <location>
        <begin position="1"/>
        <end position="12"/>
    </location>
</feature>
<dbReference type="PROSITE" id="PS00107">
    <property type="entry name" value="PROTEIN_KINASE_ATP"/>
    <property type="match status" value="1"/>
</dbReference>
<accession>A0A816DXV0</accession>
<comment type="caution">
    <text evidence="10">The sequence shown here is derived from an EMBL/GenBank/DDBJ whole genome shotgun (WGS) entry which is preliminary data.</text>
</comment>